<evidence type="ECO:0000313" key="3">
    <source>
        <dbReference type="RefSeq" id="XP_038856862.1"/>
    </source>
</evidence>
<feature type="region of interest" description="Disordered" evidence="1">
    <location>
        <begin position="127"/>
        <end position="172"/>
    </location>
</feature>
<dbReference type="KEGG" id="snh:120053727"/>
<organism evidence="2 3">
    <name type="scientific">Salvelinus namaycush</name>
    <name type="common">Lake trout</name>
    <name type="synonym">Salmo namaycush</name>
    <dbReference type="NCBI Taxonomy" id="8040"/>
    <lineage>
        <taxon>Eukaryota</taxon>
        <taxon>Metazoa</taxon>
        <taxon>Chordata</taxon>
        <taxon>Craniata</taxon>
        <taxon>Vertebrata</taxon>
        <taxon>Euteleostomi</taxon>
        <taxon>Actinopterygii</taxon>
        <taxon>Neopterygii</taxon>
        <taxon>Teleostei</taxon>
        <taxon>Protacanthopterygii</taxon>
        <taxon>Salmoniformes</taxon>
        <taxon>Salmonidae</taxon>
        <taxon>Salmoninae</taxon>
        <taxon>Salvelinus</taxon>
    </lineage>
</organism>
<feature type="compositionally biased region" description="Polar residues" evidence="1">
    <location>
        <begin position="140"/>
        <end position="153"/>
    </location>
</feature>
<dbReference type="Proteomes" id="UP000808372">
    <property type="component" value="Chromosome 9"/>
</dbReference>
<gene>
    <name evidence="3" type="primary">LOC120053727</name>
</gene>
<evidence type="ECO:0000313" key="2">
    <source>
        <dbReference type="Proteomes" id="UP000808372"/>
    </source>
</evidence>
<dbReference type="GeneID" id="120053727"/>
<keyword evidence="2" id="KW-1185">Reference proteome</keyword>
<dbReference type="RefSeq" id="XP_038856862.1">
    <property type="nucleotide sequence ID" value="XM_039000934.1"/>
</dbReference>
<feature type="compositionally biased region" description="Acidic residues" evidence="1">
    <location>
        <begin position="128"/>
        <end position="139"/>
    </location>
</feature>
<accession>A0A8U1BQ53</accession>
<feature type="compositionally biased region" description="Basic and acidic residues" evidence="1">
    <location>
        <begin position="154"/>
        <end position="172"/>
    </location>
</feature>
<proteinExistence type="predicted"/>
<protein>
    <submittedName>
        <fullName evidence="3">Uncharacterized protein LOC120053727</fullName>
    </submittedName>
</protein>
<evidence type="ECO:0000256" key="1">
    <source>
        <dbReference type="SAM" id="MobiDB-lite"/>
    </source>
</evidence>
<sequence length="375" mass="41702">MNTYTSIKCFRKAAFAYIILEHHVYSVNFYLRPNCRQVDIGMGRRNKPRATRPEIGDKRVTPDPLPMVVGAVKCVLPRKTALKLIKACEVTTNIGSSVSNTYERLDNRVVKICVNLWPVLASAKEPVEESSDSLDEEEPGTSTDTRTFNTSKSGEQRPRDQERRPHVRQELDRAKASRLVKPILLPPISKLSPTTRLAHSEYMGMPVSHTSLPQICVSDQDALVKSSKGTKANENKAPFPMILLQKTSTLMDSTIISQCRSAQVHLPEISVSSIEGLLQRVAERVGRRERKRDETSGLNNPDHLLMAGALRNLREKRLQHRGDYSSEGAVRCPEVKPIGGQKGTTLVTENGMQNPASLCNKTKLPVILSMTKGSL</sequence>
<dbReference type="AlphaFoldDB" id="A0A8U1BQ53"/>
<reference evidence="3" key="1">
    <citation type="submission" date="2025-08" db="UniProtKB">
        <authorList>
            <consortium name="RefSeq"/>
        </authorList>
    </citation>
    <scope>IDENTIFICATION</scope>
    <source>
        <tissue evidence="3">White muscle</tissue>
    </source>
</reference>
<name>A0A8U1BQ53_SALNM</name>